<feature type="compositionally biased region" description="Basic residues" evidence="1">
    <location>
        <begin position="1121"/>
        <end position="1137"/>
    </location>
</feature>
<protein>
    <submittedName>
        <fullName evidence="2">Uncharacterized protein</fullName>
    </submittedName>
</protein>
<gene>
    <name evidence="2" type="ORF">M9Y10_028939</name>
</gene>
<dbReference type="EMBL" id="JAPFFF010000004">
    <property type="protein sequence ID" value="KAK8891719.1"/>
    <property type="molecule type" value="Genomic_DNA"/>
</dbReference>
<reference evidence="2 3" key="1">
    <citation type="submission" date="2024-04" db="EMBL/GenBank/DDBJ databases">
        <title>Tritrichomonas musculus Genome.</title>
        <authorList>
            <person name="Alves-Ferreira E."/>
            <person name="Grigg M."/>
            <person name="Lorenzi H."/>
            <person name="Galac M."/>
        </authorList>
    </citation>
    <scope>NUCLEOTIDE SEQUENCE [LARGE SCALE GENOMIC DNA]</scope>
    <source>
        <strain evidence="2 3">EAF2021</strain>
    </source>
</reference>
<evidence type="ECO:0000313" key="2">
    <source>
        <dbReference type="EMBL" id="KAK8891719.1"/>
    </source>
</evidence>
<evidence type="ECO:0000313" key="3">
    <source>
        <dbReference type="Proteomes" id="UP001470230"/>
    </source>
</evidence>
<proteinExistence type="predicted"/>
<feature type="compositionally biased region" description="Basic and acidic residues" evidence="1">
    <location>
        <begin position="993"/>
        <end position="1006"/>
    </location>
</feature>
<feature type="region of interest" description="Disordered" evidence="1">
    <location>
        <begin position="979"/>
        <end position="1006"/>
    </location>
</feature>
<name>A0ABR2KKR4_9EUKA</name>
<keyword evidence="3" id="KW-1185">Reference proteome</keyword>
<dbReference type="Proteomes" id="UP001470230">
    <property type="component" value="Unassembled WGS sequence"/>
</dbReference>
<comment type="caution">
    <text evidence="2">The sequence shown here is derived from an EMBL/GenBank/DDBJ whole genome shotgun (WGS) entry which is preliminary data.</text>
</comment>
<evidence type="ECO:0000256" key="1">
    <source>
        <dbReference type="SAM" id="MobiDB-lite"/>
    </source>
</evidence>
<organism evidence="2 3">
    <name type="scientific">Tritrichomonas musculus</name>
    <dbReference type="NCBI Taxonomy" id="1915356"/>
    <lineage>
        <taxon>Eukaryota</taxon>
        <taxon>Metamonada</taxon>
        <taxon>Parabasalia</taxon>
        <taxon>Tritrichomonadida</taxon>
        <taxon>Tritrichomonadidae</taxon>
        <taxon>Tritrichomonas</taxon>
    </lineage>
</organism>
<feature type="region of interest" description="Disordered" evidence="1">
    <location>
        <begin position="1121"/>
        <end position="1151"/>
    </location>
</feature>
<accession>A0ABR2KKR4</accession>
<sequence>MSIDWKTIKADNVESIRHTPWNYVDALVQLGLWDKLTEAFYDETLSHYATDALLKPKARKNILKNASEDHIIHLLDTVRPPIRRHLLNILIEQSEDCPVSIQVGVNLLKNMDKHFWVYNNYQEVFSLQTLESLSVAFKARIKPEHVKNPVQFFRLCLNPEKSYDHKKDFLKPSYTYLTSSYFAPFRYLSKRVSFGILVTDLLIEALKGYAKKKRSYLNFVVQPMLDIFFQFAPIWNSNRNVEPVKEALSKLKDTLLKFPFHLTKKCNINLAITSNVIDSYFRISSFIEYKIITNEEYLDIIIPEALKHDLELPIEKTRFIKSIISSIFTLSGNENIVFFHALHTLSETLKDHPLAFLWPKLISLVEEFYVKEFNDSKYYFLSNLCRLIFTNNYATNLAMQTNSMTFTFDFAMGILVKIIRETIDHKSDIVKRSPELYTSRMKAIFTALLFQKDYKSDFRIWQQSQNLPFFLLPAELRDEIIAEFMCDPTGQKDYSVELTSEIFIVPLSIGLLFDDFKKMVCSISREKASKCDKFGFQDKIKFTYPSSLYQVSRKAEEAVEKVHVFERCIFPLLRDKDTNLALRAYHLYESFVDKLLTTAIRLDDKELYKLASDSHLRLCRFLNSKVNANIQASLISKYCDRIVSPISIYAGLKANNQYAQHLYDSSISKFPYTTETTIMPLLQILHVLLTSSYSDVLPGIGEVCGKLTTLILDRLFKEMPASFSNQLPNSYKRTTHGIVYLPLSETRIKAVKDLLNNQGNLLLPEKYMLKVLKNKFNRKKSNKINFSVIKGVYVDPSLLTPEFIKSFTSISIQAGAEPFLAVIEYLNQKKTQYKSEEYERPTTRLIEFLIQTLKNDIFHSYSYDRYLPVVPFNYEKQNCEKTYTHNIKKWFTTTFDVNHSTACIAHCLLPHDTFLYRLFTNKSLNFETLDEVLVYKPLSKLQEETEKKNPNKKKEHITITVTVNPKPDQSVLLRLKKHDQKPNPKAPHCPRCGHKEPKAEKGLPKSVGHEDWMDTISWELIKPLLETDASAFCEAVKNDGLSLFKIVRILYINLKKNSKCEASLNLIASLLDMCFKDILIEDPEPTEENRNPKPTPTLFMDENGQFTGTIPPFIKNKAQKAPRVVRGRRTTRGRRAPPPKPVKPTTNTSGQPKFQQTKVLIAHLASILSYDIAKGNVDMTILSKSLIDLLSLDPPNIKKKIGDDNYSFYTDHIASALLNHINFGNQIKDLKWANKFESPIFESFFRLFACDATHHNALEWANQLLLSLSRVEERNAIISSFVSALSEKTGPNYTLHTRTRTVAWCLDHQYVGCPLPKYCIDYVQSLSEDKILHIDIRRAIAAGSVAYFKWRAIANANTDQYEELFKVLQNIYDTARNNMAPTFCQLIRPKYCLTLSRQSPLYKSLMPSTSLPESYITPQHFGRLSMPHTNEWKVPHQRFVSTFIGNSLLSKDENVIQLAIQVLTKLKIRGGETAEKIAPFIITAFKEFNVLLPSAILINFMFNFCIQKPHSEFAGLIDGFVSIFAKTRKELDIVNDQQIKLFWTNDDKFRQEAYQPLSKVCDIFADCIESRVNDLTEKEDFKVAQDVARKVIKALDGDKQLTMFFKPFVNLREKFEVIANDHLIQALMTQTPSEDSLRNLLIFIRETCQTSCHDRPYPQFVDTLFYKHRNLLSLNLVKEELCKWPVEIGQDRRVVSFLHPLFNELVLKIGKDNEEFIALLPKIWMLVNMQGTYDYRAYEASSAHDSIDFRMMASNSLTVQQMVRPKILGAIGASRANYLSNINQPA</sequence>